<sequence length="74" mass="8168">MATASHLGWRRRRRVPSLVASQASHPPPVQCVNPSASACNQQPPPHRSFNAYLSFCTYLPRLSLTPYLCLPPPA</sequence>
<reference evidence="2 3" key="1">
    <citation type="submission" date="2019-12" db="EMBL/GenBank/DDBJ databases">
        <authorList>
            <person name="Scholz U."/>
            <person name="Mascher M."/>
            <person name="Fiebig A."/>
        </authorList>
    </citation>
    <scope>NUCLEOTIDE SEQUENCE</scope>
</reference>
<dbReference type="Proteomes" id="UP001189122">
    <property type="component" value="Unassembled WGS sequence"/>
</dbReference>
<name>A0A7I8JJP6_SPIIN</name>
<dbReference type="EMBL" id="LR743600">
    <property type="protein sequence ID" value="CAA2630409.1"/>
    <property type="molecule type" value="Genomic_DNA"/>
</dbReference>
<dbReference type="EMBL" id="CACRZD030000013">
    <property type="protein sequence ID" value="CAA6669652.1"/>
    <property type="molecule type" value="Genomic_DNA"/>
</dbReference>
<dbReference type="AlphaFoldDB" id="A0A7I8JJP6"/>
<organism evidence="2">
    <name type="scientific">Spirodela intermedia</name>
    <name type="common">Intermediate duckweed</name>
    <dbReference type="NCBI Taxonomy" id="51605"/>
    <lineage>
        <taxon>Eukaryota</taxon>
        <taxon>Viridiplantae</taxon>
        <taxon>Streptophyta</taxon>
        <taxon>Embryophyta</taxon>
        <taxon>Tracheophyta</taxon>
        <taxon>Spermatophyta</taxon>
        <taxon>Magnoliopsida</taxon>
        <taxon>Liliopsida</taxon>
        <taxon>Araceae</taxon>
        <taxon>Lemnoideae</taxon>
        <taxon>Spirodela</taxon>
    </lineage>
</organism>
<evidence type="ECO:0000313" key="3">
    <source>
        <dbReference type="Proteomes" id="UP001189122"/>
    </source>
</evidence>
<evidence type="ECO:0000313" key="2">
    <source>
        <dbReference type="EMBL" id="CAA2630409.1"/>
    </source>
</evidence>
<evidence type="ECO:0000256" key="1">
    <source>
        <dbReference type="SAM" id="MobiDB-lite"/>
    </source>
</evidence>
<gene>
    <name evidence="2" type="ORF">SI7747_13016055</name>
</gene>
<accession>A0A7I8JJP6</accession>
<keyword evidence="3" id="KW-1185">Reference proteome</keyword>
<protein>
    <submittedName>
        <fullName evidence="2">Uncharacterized protein</fullName>
    </submittedName>
</protein>
<proteinExistence type="predicted"/>
<feature type="region of interest" description="Disordered" evidence="1">
    <location>
        <begin position="1"/>
        <end position="36"/>
    </location>
</feature>